<reference evidence="4" key="1">
    <citation type="submission" date="2016-10" db="EMBL/GenBank/DDBJ databases">
        <authorList>
            <person name="Varghese N."/>
            <person name="Submissions S."/>
        </authorList>
    </citation>
    <scope>NUCLEOTIDE SEQUENCE [LARGE SCALE GENOMIC DNA]</scope>
    <source>
        <strain evidence="4">DSM 19684</strain>
    </source>
</reference>
<organism evidence="3 4">
    <name type="scientific">Epilithonimonas hungarica</name>
    <dbReference type="NCBI Taxonomy" id="454006"/>
    <lineage>
        <taxon>Bacteria</taxon>
        <taxon>Pseudomonadati</taxon>
        <taxon>Bacteroidota</taxon>
        <taxon>Flavobacteriia</taxon>
        <taxon>Flavobacteriales</taxon>
        <taxon>Weeksellaceae</taxon>
        <taxon>Chryseobacterium group</taxon>
        <taxon>Epilithonimonas</taxon>
    </lineage>
</organism>
<proteinExistence type="inferred from homology"/>
<sequence length="322" mass="36829">MNYFIFGGSGFIGTHLVNLLHEKYPQSLIYNLDIVESDHSGKSKFIHCDVRLEININVPVSEQDIVFNFSAVHTTPGHPDHEYFETNIKGAENVTVFAEKYNIKKLLFTSSIAPYGASEEMKTEMTLPMPNTPYGISKLVAEKIHMVWQAKKEIERQLTIVRPGVVFGKGENGNFTRLYWGIKKNRFFYPGRKDTIKASIYVKELVSFMLYRIEMDKTDVEIYNCTYEPAFSIEEISNAMMKATDMQRTIYKIPGGILKLAAGIIGALGGKSFGIHPDRVKKLMISTNISGKKLKESSYKFQYTFDEALKDWYKDNDNLYLK</sequence>
<feature type="domain" description="NAD-dependent epimerase/dehydratase" evidence="2">
    <location>
        <begin position="4"/>
        <end position="225"/>
    </location>
</feature>
<name>A0A1G7MYH8_9FLAO</name>
<dbReference type="STRING" id="454006.SAMN05421825_1844"/>
<evidence type="ECO:0000313" key="3">
    <source>
        <dbReference type="EMBL" id="SDF66726.1"/>
    </source>
</evidence>
<accession>A0A1G7MYH8</accession>
<dbReference type="OrthoDB" id="329806at2"/>
<dbReference type="InterPro" id="IPR036291">
    <property type="entry name" value="NAD(P)-bd_dom_sf"/>
</dbReference>
<dbReference type="Proteomes" id="UP000199203">
    <property type="component" value="Unassembled WGS sequence"/>
</dbReference>
<comment type="similarity">
    <text evidence="1">Belongs to the NAD(P)-dependent epimerase/dehydratase family.</text>
</comment>
<dbReference type="Pfam" id="PF01370">
    <property type="entry name" value="Epimerase"/>
    <property type="match status" value="1"/>
</dbReference>
<evidence type="ECO:0000256" key="1">
    <source>
        <dbReference type="ARBA" id="ARBA00007637"/>
    </source>
</evidence>
<dbReference type="CDD" id="cd08946">
    <property type="entry name" value="SDR_e"/>
    <property type="match status" value="1"/>
</dbReference>
<dbReference type="SUPFAM" id="SSF51735">
    <property type="entry name" value="NAD(P)-binding Rossmann-fold domains"/>
    <property type="match status" value="1"/>
</dbReference>
<evidence type="ECO:0000313" key="4">
    <source>
        <dbReference type="Proteomes" id="UP000199203"/>
    </source>
</evidence>
<dbReference type="AlphaFoldDB" id="A0A1G7MYH8"/>
<dbReference type="InterPro" id="IPR001509">
    <property type="entry name" value="Epimerase_deHydtase"/>
</dbReference>
<dbReference type="PANTHER" id="PTHR43000">
    <property type="entry name" value="DTDP-D-GLUCOSE 4,6-DEHYDRATASE-RELATED"/>
    <property type="match status" value="1"/>
</dbReference>
<dbReference type="Gene3D" id="3.40.50.720">
    <property type="entry name" value="NAD(P)-binding Rossmann-like Domain"/>
    <property type="match status" value="1"/>
</dbReference>
<protein>
    <submittedName>
        <fullName evidence="3">Nucleoside-diphosphate-sugar epimerase</fullName>
    </submittedName>
</protein>
<dbReference type="EMBL" id="FNBH01000002">
    <property type="protein sequence ID" value="SDF66726.1"/>
    <property type="molecule type" value="Genomic_DNA"/>
</dbReference>
<evidence type="ECO:0000259" key="2">
    <source>
        <dbReference type="Pfam" id="PF01370"/>
    </source>
</evidence>
<gene>
    <name evidence="3" type="ORF">SAMN05421825_1844</name>
</gene>
<dbReference type="RefSeq" id="WP_089873190.1">
    <property type="nucleotide sequence ID" value="NZ_FNBH01000002.1"/>
</dbReference>
<keyword evidence="4" id="KW-1185">Reference proteome</keyword>